<sequence>MVMDNRVSEDNETEHNSSIFITNFQNGDVVNYSLVLVKGIITRGNSNNNEKLICTLKSENFQNKSQWDVYNGEFKVIIELKRGENVIELEYTEQQKKILLLDYTPRKTNLRVTPVYIICQGHDGCFQSPPEIDNSTESACARIALGAKLIQCLTAEKLFESGIGRKTFQLEHEVNPKKPECIIFKSGLNVNKARKMKQTELWSHFGRELMLSDLGSNERKFLGFISCTRYKGTDIDKPMTHEEIISLTEAYAALGGGGLALFGTACLYTWPTTVEEIVPKFLDATPVNVRRFMDDSGYRGTLGGCFATTLGSVFHELGHTFDLGHTKDGIMGRGFDNLDRVFVMGEKRSALVKDNMNNFSGKPVQHSTVSLQRNISVTMNVAEPLRVLGPRSKTTLDLVAIVERLGTIFAPVKYDMQGNVDKIKKLFKYDKNSCLLELMLAETATGKPGAESVLWLNRGMLFFEIMFTQILCHVETNNIHVNMKKIFTVAYEGSVKRYHNWITQQLFTFICKMSPTLPDVIKAFEMEDNLKLFGTKVENLHAAIHEVRCKIDDFFKENNIFNIPIEKITAP</sequence>
<evidence type="ECO:0000313" key="1">
    <source>
        <dbReference type="EMBL" id="KAJ8725548.1"/>
    </source>
</evidence>
<evidence type="ECO:0000313" key="2">
    <source>
        <dbReference type="Proteomes" id="UP001231649"/>
    </source>
</evidence>
<name>A0ACC2QW37_9NEOP</name>
<keyword evidence="2" id="KW-1185">Reference proteome</keyword>
<comment type="caution">
    <text evidence="1">The sequence shown here is derived from an EMBL/GenBank/DDBJ whole genome shotgun (WGS) entry which is preliminary data.</text>
</comment>
<proteinExistence type="predicted"/>
<dbReference type="Proteomes" id="UP001231649">
    <property type="component" value="Chromosome 15"/>
</dbReference>
<dbReference type="EMBL" id="CM056791">
    <property type="protein sequence ID" value="KAJ8725548.1"/>
    <property type="molecule type" value="Genomic_DNA"/>
</dbReference>
<accession>A0ACC2QW37</accession>
<organism evidence="1 2">
    <name type="scientific">Mythimna loreyi</name>
    <dbReference type="NCBI Taxonomy" id="667449"/>
    <lineage>
        <taxon>Eukaryota</taxon>
        <taxon>Metazoa</taxon>
        <taxon>Ecdysozoa</taxon>
        <taxon>Arthropoda</taxon>
        <taxon>Hexapoda</taxon>
        <taxon>Insecta</taxon>
        <taxon>Pterygota</taxon>
        <taxon>Neoptera</taxon>
        <taxon>Endopterygota</taxon>
        <taxon>Lepidoptera</taxon>
        <taxon>Glossata</taxon>
        <taxon>Ditrysia</taxon>
        <taxon>Noctuoidea</taxon>
        <taxon>Noctuidae</taxon>
        <taxon>Noctuinae</taxon>
        <taxon>Hadenini</taxon>
        <taxon>Mythimna</taxon>
    </lineage>
</organism>
<reference evidence="1" key="1">
    <citation type="submission" date="2023-03" db="EMBL/GenBank/DDBJ databases">
        <title>Chromosome-level genomes of two armyworms, Mythimna separata and Mythimna loreyi, provide insights into the biosynthesis and reception of sex pheromones.</title>
        <authorList>
            <person name="Zhao H."/>
        </authorList>
    </citation>
    <scope>NUCLEOTIDE SEQUENCE</scope>
    <source>
        <strain evidence="1">BeijingLab</strain>
    </source>
</reference>
<gene>
    <name evidence="1" type="ORF">PYW08_003731</name>
</gene>
<protein>
    <submittedName>
        <fullName evidence="1">Uncharacterized protein</fullName>
    </submittedName>
</protein>